<dbReference type="Proteomes" id="UP000078561">
    <property type="component" value="Unassembled WGS sequence"/>
</dbReference>
<dbReference type="OMA" id="QNENEMS"/>
<keyword evidence="4" id="KW-0963">Cytoplasm</keyword>
<sequence>MEKVLSTLTFEDILDDLATRFIINVPDVELAKCPLLSQWAHEHDKTYTDFMTYRLRVPVCGAIILNATLDKCLLVKGWSSKAGWGFPKGKINQNEENDNCAVREVLEETGFDISPRLRKNDYIEITIKEQRIRLYIIMGVPETTQFTPQTRKEISQIAWVPLDDMPGFKAIDPQQNGQVECVKIMGSKRFYMVVPFMSKLKSFLNHQRGKGQQRPPNQQDGSIRIAKRGQNLLHDNKVPC</sequence>
<dbReference type="GO" id="GO:0030145">
    <property type="term" value="F:manganese ion binding"/>
    <property type="evidence" value="ECO:0007669"/>
    <property type="project" value="InterPro"/>
</dbReference>
<organism evidence="11">
    <name type="scientific">Absidia glauca</name>
    <name type="common">Pin mould</name>
    <dbReference type="NCBI Taxonomy" id="4829"/>
    <lineage>
        <taxon>Eukaryota</taxon>
        <taxon>Fungi</taxon>
        <taxon>Fungi incertae sedis</taxon>
        <taxon>Mucoromycota</taxon>
        <taxon>Mucoromycotina</taxon>
        <taxon>Mucoromycetes</taxon>
        <taxon>Mucorales</taxon>
        <taxon>Cunninghamellaceae</taxon>
        <taxon>Absidia</taxon>
    </lineage>
</organism>
<dbReference type="Gene3D" id="3.90.79.10">
    <property type="entry name" value="Nucleoside Triphosphate Pyrophosphohydrolase"/>
    <property type="match status" value="1"/>
</dbReference>
<evidence type="ECO:0000313" key="11">
    <source>
        <dbReference type="EMBL" id="SAL98808.1"/>
    </source>
</evidence>
<name>A0A168MM89_ABSGL</name>
<dbReference type="GO" id="GO:0003723">
    <property type="term" value="F:RNA binding"/>
    <property type="evidence" value="ECO:0007669"/>
    <property type="project" value="UniProtKB-KW"/>
</dbReference>
<dbReference type="InterPro" id="IPR020084">
    <property type="entry name" value="NUDIX_hydrolase_CS"/>
</dbReference>
<reference evidence="11" key="1">
    <citation type="submission" date="2016-04" db="EMBL/GenBank/DDBJ databases">
        <authorList>
            <person name="Evans L.H."/>
            <person name="Alamgir A."/>
            <person name="Owens N."/>
            <person name="Weber N.D."/>
            <person name="Virtaneva K."/>
            <person name="Barbian K."/>
            <person name="Babar A."/>
            <person name="Rosenke K."/>
        </authorList>
    </citation>
    <scope>NUCLEOTIDE SEQUENCE [LARGE SCALE GENOMIC DNA]</scope>
    <source>
        <strain evidence="11">CBS 101.48</strain>
    </source>
</reference>
<dbReference type="GO" id="GO:0000932">
    <property type="term" value="C:P-body"/>
    <property type="evidence" value="ECO:0007669"/>
    <property type="project" value="TreeGrafter"/>
</dbReference>
<accession>A0A168MM89</accession>
<dbReference type="GO" id="GO:0000290">
    <property type="term" value="P:deadenylation-dependent decapping of nuclear-transcribed mRNA"/>
    <property type="evidence" value="ECO:0007669"/>
    <property type="project" value="InterPro"/>
</dbReference>
<dbReference type="GO" id="GO:0000184">
    <property type="term" value="P:nuclear-transcribed mRNA catabolic process, nonsense-mediated decay"/>
    <property type="evidence" value="ECO:0007669"/>
    <property type="project" value="InterPro"/>
</dbReference>
<feature type="region of interest" description="Disordered" evidence="9">
    <location>
        <begin position="206"/>
        <end position="228"/>
    </location>
</feature>
<evidence type="ECO:0000256" key="7">
    <source>
        <dbReference type="ARBA" id="ARBA00022884"/>
    </source>
</evidence>
<comment type="similarity">
    <text evidence="3">Belongs to the Nudix hydrolase family. DCP2 subfamily.</text>
</comment>
<evidence type="ECO:0000256" key="8">
    <source>
        <dbReference type="ARBA" id="ARBA00023211"/>
    </source>
</evidence>
<dbReference type="FunFam" id="3.90.79.10:FF:000003">
    <property type="entry name" value="M7GpppN-mRNA hydrolase isoform 2"/>
    <property type="match status" value="1"/>
</dbReference>
<dbReference type="SUPFAM" id="SSF55811">
    <property type="entry name" value="Nudix"/>
    <property type="match status" value="1"/>
</dbReference>
<dbReference type="InParanoid" id="A0A168MM89"/>
<dbReference type="PANTHER" id="PTHR23114:SF17">
    <property type="entry name" value="M7GPPPN-MRNA HYDROLASE"/>
    <property type="match status" value="1"/>
</dbReference>
<keyword evidence="6" id="KW-0378">Hydrolase</keyword>
<dbReference type="Pfam" id="PF00293">
    <property type="entry name" value="NUDIX"/>
    <property type="match status" value="1"/>
</dbReference>
<dbReference type="InterPro" id="IPR000086">
    <property type="entry name" value="NUDIX_hydrolase_dom"/>
</dbReference>
<keyword evidence="8" id="KW-0464">Manganese</keyword>
<dbReference type="SUPFAM" id="SSF140586">
    <property type="entry name" value="Dcp2 domain-like"/>
    <property type="match status" value="1"/>
</dbReference>
<keyword evidence="5" id="KW-0479">Metal-binding</keyword>
<gene>
    <name evidence="11" type="primary">ABSGL_04373.1 scaffold 5409</name>
</gene>
<dbReference type="CDD" id="cd03672">
    <property type="entry name" value="NUDIX_Dcp2p_Nudt20"/>
    <property type="match status" value="1"/>
</dbReference>
<comment type="cofactor">
    <cofactor evidence="1">
        <name>Mn(2+)</name>
        <dbReference type="ChEBI" id="CHEBI:29035"/>
    </cofactor>
</comment>
<evidence type="ECO:0000256" key="2">
    <source>
        <dbReference type="ARBA" id="ARBA00004496"/>
    </source>
</evidence>
<protein>
    <recommendedName>
        <fullName evidence="10">Nudix hydrolase domain-containing protein</fullName>
    </recommendedName>
</protein>
<keyword evidence="7" id="KW-0694">RNA-binding</keyword>
<dbReference type="GO" id="GO:0140933">
    <property type="term" value="F:5'-(N(7)-methylguanosine 5'-triphospho)-[mRNA] hydrolase activity"/>
    <property type="evidence" value="ECO:0007669"/>
    <property type="project" value="InterPro"/>
</dbReference>
<evidence type="ECO:0000313" key="12">
    <source>
        <dbReference type="Proteomes" id="UP000078561"/>
    </source>
</evidence>
<evidence type="ECO:0000256" key="5">
    <source>
        <dbReference type="ARBA" id="ARBA00022723"/>
    </source>
</evidence>
<dbReference type="SMART" id="SM01125">
    <property type="entry name" value="DCP2"/>
    <property type="match status" value="1"/>
</dbReference>
<dbReference type="STRING" id="4829.A0A168MM89"/>
<evidence type="ECO:0000256" key="4">
    <source>
        <dbReference type="ARBA" id="ARBA00022490"/>
    </source>
</evidence>
<evidence type="ECO:0000256" key="9">
    <source>
        <dbReference type="SAM" id="MobiDB-lite"/>
    </source>
</evidence>
<evidence type="ECO:0000259" key="10">
    <source>
        <dbReference type="PROSITE" id="PS51462"/>
    </source>
</evidence>
<dbReference type="InterPro" id="IPR036189">
    <property type="entry name" value="DCP2_BoxA_sf"/>
</dbReference>
<dbReference type="PANTHER" id="PTHR23114">
    <property type="entry name" value="M7GPPPN-MRNA HYDROLASE"/>
    <property type="match status" value="1"/>
</dbReference>
<evidence type="ECO:0000256" key="1">
    <source>
        <dbReference type="ARBA" id="ARBA00001936"/>
    </source>
</evidence>
<dbReference type="PROSITE" id="PS51462">
    <property type="entry name" value="NUDIX"/>
    <property type="match status" value="1"/>
</dbReference>
<feature type="domain" description="Nudix hydrolase" evidence="10">
    <location>
        <begin position="55"/>
        <end position="183"/>
    </location>
</feature>
<dbReference type="InterPro" id="IPR044099">
    <property type="entry name" value="Dcp2_NUDIX"/>
</dbReference>
<dbReference type="InterPro" id="IPR015797">
    <property type="entry name" value="NUDIX_hydrolase-like_dom_sf"/>
</dbReference>
<dbReference type="AlphaFoldDB" id="A0A168MM89"/>
<dbReference type="OrthoDB" id="18996at2759"/>
<proteinExistence type="inferred from homology"/>
<dbReference type="InterPro" id="IPR007722">
    <property type="entry name" value="DCP2_BoxA"/>
</dbReference>
<dbReference type="EMBL" id="LT552359">
    <property type="protein sequence ID" value="SAL98808.1"/>
    <property type="molecule type" value="Genomic_DNA"/>
</dbReference>
<keyword evidence="12" id="KW-1185">Reference proteome</keyword>
<evidence type="ECO:0000256" key="6">
    <source>
        <dbReference type="ARBA" id="ARBA00022801"/>
    </source>
</evidence>
<evidence type="ECO:0000256" key="3">
    <source>
        <dbReference type="ARBA" id="ARBA00005279"/>
    </source>
</evidence>
<dbReference type="PROSITE" id="PS00893">
    <property type="entry name" value="NUDIX_BOX"/>
    <property type="match status" value="1"/>
</dbReference>
<comment type="subcellular location">
    <subcellularLocation>
        <location evidence="2">Cytoplasm</location>
    </subcellularLocation>
</comment>